<dbReference type="EMBL" id="LBVL01000015">
    <property type="protein sequence ID" value="KKQ84692.1"/>
    <property type="molecule type" value="Genomic_DNA"/>
</dbReference>
<evidence type="ECO:0000313" key="2">
    <source>
        <dbReference type="Proteomes" id="UP000034081"/>
    </source>
</evidence>
<comment type="caution">
    <text evidence="1">The sequence shown here is derived from an EMBL/GenBank/DDBJ whole genome shotgun (WGS) entry which is preliminary data.</text>
</comment>
<name>A0A0G0L127_9BACT</name>
<reference evidence="1 2" key="1">
    <citation type="journal article" date="2015" name="Nature">
        <title>rRNA introns, odd ribosomes, and small enigmatic genomes across a large radiation of phyla.</title>
        <authorList>
            <person name="Brown C.T."/>
            <person name="Hug L.A."/>
            <person name="Thomas B.C."/>
            <person name="Sharon I."/>
            <person name="Castelle C.J."/>
            <person name="Singh A."/>
            <person name="Wilkins M.J."/>
            <person name="Williams K.H."/>
            <person name="Banfield J.F."/>
        </authorList>
    </citation>
    <scope>NUCLEOTIDE SEQUENCE [LARGE SCALE GENOMIC DNA]</scope>
</reference>
<protein>
    <submittedName>
        <fullName evidence="1">Uncharacterized protein</fullName>
    </submittedName>
</protein>
<gene>
    <name evidence="1" type="ORF">UT08_C0015G0028</name>
</gene>
<dbReference type="AlphaFoldDB" id="A0A0G0L127"/>
<proteinExistence type="predicted"/>
<sequence length="80" mass="9118">MSDTKMLQSILDKVSTLDRKVDGGFKEVNQRIDRTEKNLTIRIDKLGLQLANLEDDAPTIEEFDNLEKRVTKLEKQAASV</sequence>
<accession>A0A0G0L127</accession>
<organism evidence="1 2">
    <name type="scientific">Candidatus Woesebacteria bacterium GW2011_GWB1_38_8</name>
    <dbReference type="NCBI Taxonomy" id="1618570"/>
    <lineage>
        <taxon>Bacteria</taxon>
        <taxon>Candidatus Woeseibacteriota</taxon>
    </lineage>
</organism>
<evidence type="ECO:0000313" key="1">
    <source>
        <dbReference type="EMBL" id="KKQ84692.1"/>
    </source>
</evidence>
<dbReference type="Proteomes" id="UP000034081">
    <property type="component" value="Unassembled WGS sequence"/>
</dbReference>